<dbReference type="PANTHER" id="PTHR38409:SF1">
    <property type="entry name" value="MITOCHONDRIAL ADAPTER PROTEIN MCP1"/>
    <property type="match status" value="1"/>
</dbReference>
<dbReference type="STRING" id="747725.A0A168M2M4"/>
<organism evidence="3 4">
    <name type="scientific">Mucor lusitanicus CBS 277.49</name>
    <dbReference type="NCBI Taxonomy" id="747725"/>
    <lineage>
        <taxon>Eukaryota</taxon>
        <taxon>Fungi</taxon>
        <taxon>Fungi incertae sedis</taxon>
        <taxon>Mucoromycota</taxon>
        <taxon>Mucoromycotina</taxon>
        <taxon>Mucoromycetes</taxon>
        <taxon>Mucorales</taxon>
        <taxon>Mucorineae</taxon>
        <taxon>Mucoraceae</taxon>
        <taxon>Mucor</taxon>
    </lineage>
</organism>
<feature type="transmembrane region" description="Helical" evidence="1">
    <location>
        <begin position="116"/>
        <end position="136"/>
    </location>
</feature>
<proteinExistence type="predicted"/>
<feature type="domain" description="Mitochondrial adapter protein MCP1 transmembrane" evidence="2">
    <location>
        <begin position="128"/>
        <end position="249"/>
    </location>
</feature>
<reference evidence="3 4" key="1">
    <citation type="submission" date="2015-06" db="EMBL/GenBank/DDBJ databases">
        <title>Expansion of signal transduction pathways in fungi by whole-genome duplication.</title>
        <authorList>
            <consortium name="DOE Joint Genome Institute"/>
            <person name="Corrochano L.M."/>
            <person name="Kuo A."/>
            <person name="Marcet-Houben M."/>
            <person name="Polaino S."/>
            <person name="Salamov A."/>
            <person name="Villalobos J.M."/>
            <person name="Alvarez M.I."/>
            <person name="Avalos J."/>
            <person name="Benito E.P."/>
            <person name="Benoit I."/>
            <person name="Burger G."/>
            <person name="Camino L.P."/>
            <person name="Canovas D."/>
            <person name="Cerda-Olmedo E."/>
            <person name="Cheng J.-F."/>
            <person name="Dominguez A."/>
            <person name="Elias M."/>
            <person name="Eslava A.P."/>
            <person name="Glaser F."/>
            <person name="Grimwood J."/>
            <person name="Gutierrez G."/>
            <person name="Heitman J."/>
            <person name="Henrissat B."/>
            <person name="Iturriaga E.A."/>
            <person name="Lang B.F."/>
            <person name="Lavin J.L."/>
            <person name="Lee S."/>
            <person name="Li W."/>
            <person name="Lindquist E."/>
            <person name="Lopez-Garcia S."/>
            <person name="Luque E.M."/>
            <person name="Marcos A.T."/>
            <person name="Martin J."/>
            <person name="Mccluskey K."/>
            <person name="Medina H.R."/>
            <person name="Miralles-Duran A."/>
            <person name="Miyazaki A."/>
            <person name="Munoz-Torres E."/>
            <person name="Oguiza J.A."/>
            <person name="Ohm R."/>
            <person name="Olmedo M."/>
            <person name="Orejas M."/>
            <person name="Ortiz-Castellanos L."/>
            <person name="Pisabarro A.G."/>
            <person name="Rodriguez-Romero J."/>
            <person name="Ruiz-Herrera J."/>
            <person name="Ruiz-Vazquez R."/>
            <person name="Sanz C."/>
            <person name="Schackwitz W."/>
            <person name="Schmutz J."/>
            <person name="Shahriari M."/>
            <person name="Shelest E."/>
            <person name="Silva-Franco F."/>
            <person name="Soanes D."/>
            <person name="Syed K."/>
            <person name="Tagua V.G."/>
            <person name="Talbot N.J."/>
            <person name="Thon M."/>
            <person name="De Vries R.P."/>
            <person name="Wiebenga A."/>
            <person name="Yadav J.S."/>
            <person name="Braun E.L."/>
            <person name="Baker S."/>
            <person name="Garre V."/>
            <person name="Horwitz B."/>
            <person name="Torres-Martinez S."/>
            <person name="Idnurm A."/>
            <person name="Herrera-Estrella A."/>
            <person name="Gabaldon T."/>
            <person name="Grigoriev I.V."/>
        </authorList>
    </citation>
    <scope>NUCLEOTIDE SEQUENCE [LARGE SCALE GENOMIC DNA]</scope>
    <source>
        <strain evidence="3 4">CBS 277.49</strain>
    </source>
</reference>
<keyword evidence="1" id="KW-0812">Transmembrane</keyword>
<evidence type="ECO:0000313" key="3">
    <source>
        <dbReference type="EMBL" id="OAD04293.1"/>
    </source>
</evidence>
<dbReference type="OrthoDB" id="10259513at2759"/>
<dbReference type="GO" id="GO:0055088">
    <property type="term" value="P:lipid homeostasis"/>
    <property type="evidence" value="ECO:0007669"/>
    <property type="project" value="InterPro"/>
</dbReference>
<dbReference type="AlphaFoldDB" id="A0A168M2M4"/>
<evidence type="ECO:0000313" key="4">
    <source>
        <dbReference type="Proteomes" id="UP000077051"/>
    </source>
</evidence>
<comment type="caution">
    <text evidence="3">The sequence shown here is derived from an EMBL/GenBank/DDBJ whole genome shotgun (WGS) entry which is preliminary data.</text>
</comment>
<evidence type="ECO:0000259" key="2">
    <source>
        <dbReference type="Pfam" id="PF07950"/>
    </source>
</evidence>
<feature type="transmembrane region" description="Helical" evidence="1">
    <location>
        <begin position="226"/>
        <end position="247"/>
    </location>
</feature>
<evidence type="ECO:0000256" key="1">
    <source>
        <dbReference type="SAM" id="Phobius"/>
    </source>
</evidence>
<dbReference type="Pfam" id="PF07950">
    <property type="entry name" value="MCP1_TM"/>
    <property type="match status" value="1"/>
</dbReference>
<feature type="transmembrane region" description="Helical" evidence="1">
    <location>
        <begin position="73"/>
        <end position="96"/>
    </location>
</feature>
<sequence length="267" mass="29157">MTDLGTTRRPFLSLTKAYSLLTKVQTTSAVVFSTFAAIHGVQLLAANVGGASLANHWLIVGRPIYQDEHMEGILVTGSAVTHVLAGLAKLGIRLYWNRNKQLTAAIAPPNSENNLLRYHGLTGYLLIPLAGLHYYLVRGLPIDYYGDSAFIDFGYIAWGLQNKAIFSYGLHTALVVAASYHMVSGIKYVFQRKSRPVEAVDSSKVPLNGRSVAVDQKATKQNKSILIQKSVIAGLSVALVSSLVIIGRDTKKIPLRLDFAQMYARIV</sequence>
<accession>A0A168M2M4</accession>
<feature type="transmembrane region" description="Helical" evidence="1">
    <location>
        <begin position="29"/>
        <end position="53"/>
    </location>
</feature>
<protein>
    <recommendedName>
        <fullName evidence="2">Mitochondrial adapter protein MCP1 transmembrane domain-containing protein</fullName>
    </recommendedName>
</protein>
<dbReference type="InterPro" id="IPR012472">
    <property type="entry name" value="MCP1_TM"/>
</dbReference>
<keyword evidence="1" id="KW-0472">Membrane</keyword>
<gene>
    <name evidence="3" type="ORF">MUCCIDRAFT_79410</name>
</gene>
<keyword evidence="1" id="KW-1133">Transmembrane helix</keyword>
<dbReference type="VEuPathDB" id="FungiDB:MUCCIDRAFT_79410"/>
<feature type="transmembrane region" description="Helical" evidence="1">
    <location>
        <begin position="165"/>
        <end position="183"/>
    </location>
</feature>
<dbReference type="InterPro" id="IPR039960">
    <property type="entry name" value="MCP1"/>
</dbReference>
<dbReference type="Proteomes" id="UP000077051">
    <property type="component" value="Unassembled WGS sequence"/>
</dbReference>
<dbReference type="PANTHER" id="PTHR38409">
    <property type="entry name" value="MDM10-COMPLEMENTING PROTEIN 1"/>
    <property type="match status" value="1"/>
</dbReference>
<keyword evidence="4" id="KW-1185">Reference proteome</keyword>
<dbReference type="EMBL" id="AMYB01000003">
    <property type="protein sequence ID" value="OAD04293.1"/>
    <property type="molecule type" value="Genomic_DNA"/>
</dbReference>
<name>A0A168M2M4_MUCCL</name>